<evidence type="ECO:0000256" key="2">
    <source>
        <dbReference type="ARBA" id="ARBA00022525"/>
    </source>
</evidence>
<keyword evidence="6" id="KW-0472">Membrane</keyword>
<dbReference type="SUPFAM" id="SSF51004">
    <property type="entry name" value="C-terminal (heme d1) domain of cytochrome cd1-nitrite reductase"/>
    <property type="match status" value="1"/>
</dbReference>
<evidence type="ECO:0000256" key="1">
    <source>
        <dbReference type="ARBA" id="ARBA00022512"/>
    </source>
</evidence>
<dbReference type="InterPro" id="IPR019931">
    <property type="entry name" value="LPXTG_anchor"/>
</dbReference>
<dbReference type="Gene3D" id="2.130.10.10">
    <property type="entry name" value="YVTN repeat-like/Quinoprotein amine dehydrogenase"/>
    <property type="match status" value="1"/>
</dbReference>
<keyword evidence="6" id="KW-1133">Transmembrane helix</keyword>
<comment type="caution">
    <text evidence="9">The sequence shown here is derived from an EMBL/GenBank/DDBJ whole genome shotgun (WGS) entry which is preliminary data.</text>
</comment>
<proteinExistence type="predicted"/>
<dbReference type="EMBL" id="JASJND010000005">
    <property type="protein sequence ID" value="MDJ1114355.1"/>
    <property type="molecule type" value="Genomic_DNA"/>
</dbReference>
<feature type="region of interest" description="Disordered" evidence="5">
    <location>
        <begin position="1086"/>
        <end position="1134"/>
    </location>
</feature>
<gene>
    <name evidence="9" type="ORF">QNI14_07805</name>
</gene>
<feature type="region of interest" description="Disordered" evidence="5">
    <location>
        <begin position="434"/>
        <end position="454"/>
    </location>
</feature>
<keyword evidence="1" id="KW-0134">Cell wall</keyword>
<dbReference type="Gene3D" id="3.60.21.10">
    <property type="match status" value="1"/>
</dbReference>
<keyword evidence="2" id="KW-0964">Secreted</keyword>
<keyword evidence="6" id="KW-0812">Transmembrane</keyword>
<evidence type="ECO:0000313" key="10">
    <source>
        <dbReference type="Proteomes" id="UP001321481"/>
    </source>
</evidence>
<evidence type="ECO:0000256" key="3">
    <source>
        <dbReference type="ARBA" id="ARBA00022729"/>
    </source>
</evidence>
<dbReference type="InterPro" id="IPR052956">
    <property type="entry name" value="Mesenchyme-surface_protein"/>
</dbReference>
<dbReference type="PRINTS" id="PR01607">
    <property type="entry name" value="APYRASEFAMLY"/>
</dbReference>
<organism evidence="9 10">
    <name type="scientific">Microbacterium dauci</name>
    <dbReference type="NCBI Taxonomy" id="3048008"/>
    <lineage>
        <taxon>Bacteria</taxon>
        <taxon>Bacillati</taxon>
        <taxon>Actinomycetota</taxon>
        <taxon>Actinomycetes</taxon>
        <taxon>Micrococcales</taxon>
        <taxon>Microbacteriaceae</taxon>
        <taxon>Microbacterium</taxon>
    </lineage>
</organism>
<protein>
    <submittedName>
        <fullName evidence="9">Choice-of-anchor I family protein</fullName>
    </submittedName>
</protein>
<keyword evidence="4" id="KW-0572">Peptidoglycan-anchor</keyword>
<dbReference type="Pfam" id="PF02872">
    <property type="entry name" value="5_nucleotid_C"/>
    <property type="match status" value="1"/>
</dbReference>
<dbReference type="InterPro" id="IPR015943">
    <property type="entry name" value="WD40/YVTN_repeat-like_dom_sf"/>
</dbReference>
<dbReference type="RefSeq" id="WP_283715967.1">
    <property type="nucleotide sequence ID" value="NZ_JASJND010000005.1"/>
</dbReference>
<feature type="compositionally biased region" description="Basic and acidic residues" evidence="5">
    <location>
        <begin position="441"/>
        <end position="453"/>
    </location>
</feature>
<feature type="chain" id="PRO_5045448314" evidence="7">
    <location>
        <begin position="32"/>
        <end position="1168"/>
    </location>
</feature>
<dbReference type="PROSITE" id="PS50847">
    <property type="entry name" value="GRAM_POS_ANCHORING"/>
    <property type="match status" value="1"/>
</dbReference>
<feature type="transmembrane region" description="Helical" evidence="6">
    <location>
        <begin position="1139"/>
        <end position="1161"/>
    </location>
</feature>
<keyword evidence="10" id="KW-1185">Reference proteome</keyword>
<accession>A0ABT6ZDX2</accession>
<sequence length="1168" mass="120955">MPSHAFRRSVALGTAAALTCTLAVVTTPATAALVTDRPTTSAAVPALELTPIGTYETGIFDESAAEIVQAYKNRLFVVNAQAGVVDVLDNSDPTKPVKLFSIAADGVANSVAIREDGLGVIAIEAPTKTDDGHLVFFDADATAAADATLGTVPVGPLPDMVTISADGAYAAVANEGEPADDFSIDPEGSVAVVALPDTKTAPATSAVRTADFHAFEAPGALHEDVRVFGPTPHGADNPVSRNLEPEYITTVGTTAYVTLQEANAIAVVDLVTATVTDVHPLGFKDHGLEENALDPSDRDDTVELRTYEGLKGIYMPDAIDSYTAGDTTYLVTANEGDAREWGTYVEGTRAKNIADDGYGPVCATSPLADFLGDEDLGRLNVTTENGFNEGDGCYDELYAFGARSFSIWTTDGELVWDSGSSFEEITAAAAPEFFNSNHSESNLEGRSEDKGPEPETVVIGELSGRTYAFVGFERVGGVAAYDVTDPTAPTFVTYVNNRDFSESVEDGGDLAAAGDLGPESIAFIDAADSPNGSPLLAVGNEVSGTTTVFEVTDFLDPIDIDILTINDFHGRLESALNDDDLPSTDAGDEAGAARIAGAVNAAKAENPNTLFVSAGDNIGASTFTSFIQQDNPSIDALVAAGLDVSAVGNHEFDGGWADLRDRVIPRFGGTDFALGANVYAKGTKTPVLPEYTVKTVDGVRVAFIGTVTTDTATMVAPDGIADIEFGDQLEAANRAAKTIEDGDLADVVVLLTHSGTATSNQCATVASDPSDFGDLARGADASIDAIVSAHTHQTYACEIPVEGTDDTRPVIQAAEYGKAMGELQLQVDRASKSLLSIEGSTFTLADKGYEADAEVAEIVADAVAVAEEEGAVPVGTISADILRGGATPGSDRGVESTLGNAVADWYLWATSNDAYAGTPAQIALMNPGGLRADLLFGTDGTVTYKQVAEVQPFANTLVTVTLTGAQIEEILEQQWKAEGERPKLHLGVSEGFAYEYTEIAPLPGETVGRGGDVTSMTFEGEAIAADDEFTVVTNSFLAAGGDGFATFAEGTDRTDTGQVDLAATVAYFAAHDEVAPGELGRAALADESVDPEPTPEPTLPGTGDDDATGDDDGSGSDDAAGEDGAAAGDDELANTGGDIASMVTLLTAAALLIALGTVLVLRRRRQEA</sequence>
<feature type="domain" description="Gram-positive cocci surface proteins LPxTG" evidence="8">
    <location>
        <begin position="1132"/>
        <end position="1168"/>
    </location>
</feature>
<dbReference type="InterPro" id="IPR006179">
    <property type="entry name" value="5_nucleotidase/apyrase"/>
</dbReference>
<feature type="signal peptide" evidence="7">
    <location>
        <begin position="1"/>
        <end position="31"/>
    </location>
</feature>
<feature type="compositionally biased region" description="Acidic residues" evidence="5">
    <location>
        <begin position="1103"/>
        <end position="1121"/>
    </location>
</feature>
<evidence type="ECO:0000256" key="4">
    <source>
        <dbReference type="ARBA" id="ARBA00023088"/>
    </source>
</evidence>
<dbReference type="Pfam" id="PF22494">
    <property type="entry name" value="choice_anch_I"/>
    <property type="match status" value="1"/>
</dbReference>
<dbReference type="InterPro" id="IPR008334">
    <property type="entry name" value="5'-Nucleotdase_C"/>
</dbReference>
<dbReference type="Gene3D" id="3.90.780.10">
    <property type="entry name" value="5'-Nucleotidase, C-terminal domain"/>
    <property type="match status" value="1"/>
</dbReference>
<reference evidence="9 10" key="1">
    <citation type="submission" date="2023-05" db="EMBL/GenBank/DDBJ databases">
        <title>Microbacterium dauci sp.nov., Isolated from Carrot Rhizosphere Soil.</title>
        <authorList>
            <person name="Xiao Z."/>
            <person name="Zheng J."/>
        </authorList>
    </citation>
    <scope>NUCLEOTIDE SEQUENCE [LARGE SCALE GENOMIC DNA]</scope>
    <source>
        <strain evidence="9 10">LX3-4</strain>
    </source>
</reference>
<dbReference type="InterPro" id="IPR011048">
    <property type="entry name" value="Haem_d1_sf"/>
</dbReference>
<dbReference type="PANTHER" id="PTHR46928">
    <property type="entry name" value="MESENCHYME-SPECIFIC CELL SURFACE GLYCOPROTEIN"/>
    <property type="match status" value="1"/>
</dbReference>
<dbReference type="NCBIfam" id="TIGR01167">
    <property type="entry name" value="LPXTG_anchor"/>
    <property type="match status" value="1"/>
</dbReference>
<evidence type="ECO:0000256" key="7">
    <source>
        <dbReference type="SAM" id="SignalP"/>
    </source>
</evidence>
<keyword evidence="3 7" id="KW-0732">Signal</keyword>
<dbReference type="InterPro" id="IPR004843">
    <property type="entry name" value="Calcineurin-like_PHP"/>
</dbReference>
<dbReference type="NCBIfam" id="NF038117">
    <property type="entry name" value="choice_anch_I"/>
    <property type="match status" value="1"/>
</dbReference>
<dbReference type="SUPFAM" id="SSF56300">
    <property type="entry name" value="Metallo-dependent phosphatases"/>
    <property type="match status" value="1"/>
</dbReference>
<evidence type="ECO:0000259" key="8">
    <source>
        <dbReference type="PROSITE" id="PS50847"/>
    </source>
</evidence>
<evidence type="ECO:0000313" key="9">
    <source>
        <dbReference type="EMBL" id="MDJ1114355.1"/>
    </source>
</evidence>
<dbReference type="Proteomes" id="UP001321481">
    <property type="component" value="Unassembled WGS sequence"/>
</dbReference>
<dbReference type="PANTHER" id="PTHR46928:SF1">
    <property type="entry name" value="MESENCHYME-SPECIFIC CELL SURFACE GLYCOPROTEIN"/>
    <property type="match status" value="1"/>
</dbReference>
<dbReference type="InterPro" id="IPR036907">
    <property type="entry name" value="5'-Nucleotdase_C_sf"/>
</dbReference>
<dbReference type="InterPro" id="IPR055188">
    <property type="entry name" value="Choice_anch_I"/>
</dbReference>
<dbReference type="Pfam" id="PF00149">
    <property type="entry name" value="Metallophos"/>
    <property type="match status" value="1"/>
</dbReference>
<name>A0ABT6ZDX2_9MICO</name>
<evidence type="ECO:0000256" key="6">
    <source>
        <dbReference type="SAM" id="Phobius"/>
    </source>
</evidence>
<dbReference type="InterPro" id="IPR029052">
    <property type="entry name" value="Metallo-depent_PP-like"/>
</dbReference>
<evidence type="ECO:0000256" key="5">
    <source>
        <dbReference type="SAM" id="MobiDB-lite"/>
    </source>
</evidence>
<dbReference type="SUPFAM" id="SSF55816">
    <property type="entry name" value="5'-nucleotidase (syn. UDP-sugar hydrolase), C-terminal domain"/>
    <property type="match status" value="1"/>
</dbReference>